<protein>
    <submittedName>
        <fullName evidence="1">Uncharacterized protein</fullName>
    </submittedName>
</protein>
<proteinExistence type="predicted"/>
<name>A0A315Z6V3_SEDFL</name>
<evidence type="ECO:0000313" key="1">
    <source>
        <dbReference type="EMBL" id="PWJ38485.1"/>
    </source>
</evidence>
<accession>A0A315Z6V3</accession>
<reference evidence="1 2" key="1">
    <citation type="submission" date="2018-03" db="EMBL/GenBank/DDBJ databases">
        <title>Genomic Encyclopedia of Archaeal and Bacterial Type Strains, Phase II (KMG-II): from individual species to whole genera.</title>
        <authorList>
            <person name="Goeker M."/>
        </authorList>
    </citation>
    <scope>NUCLEOTIDE SEQUENCE [LARGE SCALE GENOMIC DNA]</scope>
    <source>
        <strain evidence="1 2">DSM 28229</strain>
    </source>
</reference>
<dbReference type="Proteomes" id="UP000245535">
    <property type="component" value="Unassembled WGS sequence"/>
</dbReference>
<sequence length="43" mass="5178">MSIFFLVIFVLQNVIIEYDTTKYSSIYNYATMLDFLYENANIR</sequence>
<evidence type="ECO:0000313" key="2">
    <source>
        <dbReference type="Proteomes" id="UP000245535"/>
    </source>
</evidence>
<keyword evidence="2" id="KW-1185">Reference proteome</keyword>
<dbReference type="EMBL" id="QGDO01000007">
    <property type="protein sequence ID" value="PWJ38485.1"/>
    <property type="molecule type" value="Genomic_DNA"/>
</dbReference>
<gene>
    <name evidence="1" type="ORF">BC781_10775</name>
</gene>
<dbReference type="AlphaFoldDB" id="A0A315Z6V3"/>
<organism evidence="1 2">
    <name type="scientific">Sediminitomix flava</name>
    <dbReference type="NCBI Taxonomy" id="379075"/>
    <lineage>
        <taxon>Bacteria</taxon>
        <taxon>Pseudomonadati</taxon>
        <taxon>Bacteroidota</taxon>
        <taxon>Cytophagia</taxon>
        <taxon>Cytophagales</taxon>
        <taxon>Flammeovirgaceae</taxon>
        <taxon>Sediminitomix</taxon>
    </lineage>
</organism>
<comment type="caution">
    <text evidence="1">The sequence shown here is derived from an EMBL/GenBank/DDBJ whole genome shotgun (WGS) entry which is preliminary data.</text>
</comment>